<evidence type="ECO:0000256" key="2">
    <source>
        <dbReference type="ARBA" id="ARBA00012438"/>
    </source>
</evidence>
<feature type="transmembrane region" description="Helical" evidence="9">
    <location>
        <begin position="114"/>
        <end position="134"/>
    </location>
</feature>
<feature type="transmembrane region" description="Helical" evidence="9">
    <location>
        <begin position="21"/>
        <end position="49"/>
    </location>
</feature>
<comment type="caution">
    <text evidence="11">The sequence shown here is derived from an EMBL/GenBank/DDBJ whole genome shotgun (WGS) entry which is preliminary data.</text>
</comment>
<gene>
    <name evidence="11" type="ORF">RM812_32030</name>
</gene>
<dbReference type="CDD" id="cd16917">
    <property type="entry name" value="HATPase_UhpB-NarQ-NarX-like"/>
    <property type="match status" value="1"/>
</dbReference>
<dbReference type="InterPro" id="IPR050482">
    <property type="entry name" value="Sensor_HK_TwoCompSys"/>
</dbReference>
<accession>A0ABU3AX79</accession>
<comment type="catalytic activity">
    <reaction evidence="1">
        <text>ATP + protein L-histidine = ADP + protein N-phospho-L-histidine.</text>
        <dbReference type="EC" id="2.7.13.3"/>
    </reaction>
</comment>
<evidence type="ECO:0000256" key="3">
    <source>
        <dbReference type="ARBA" id="ARBA00022553"/>
    </source>
</evidence>
<dbReference type="Pfam" id="PF13796">
    <property type="entry name" value="Sensor"/>
    <property type="match status" value="1"/>
</dbReference>
<keyword evidence="9" id="KW-1133">Transmembrane helix</keyword>
<dbReference type="PANTHER" id="PTHR24421">
    <property type="entry name" value="NITRATE/NITRITE SENSOR PROTEIN NARX-RELATED"/>
    <property type="match status" value="1"/>
</dbReference>
<evidence type="ECO:0000256" key="5">
    <source>
        <dbReference type="ARBA" id="ARBA00022741"/>
    </source>
</evidence>
<evidence type="ECO:0000256" key="7">
    <source>
        <dbReference type="ARBA" id="ARBA00022840"/>
    </source>
</evidence>
<dbReference type="InterPro" id="IPR003594">
    <property type="entry name" value="HATPase_dom"/>
</dbReference>
<dbReference type="SMART" id="SM00387">
    <property type="entry name" value="HATPase_c"/>
    <property type="match status" value="1"/>
</dbReference>
<keyword evidence="7" id="KW-0067">ATP-binding</keyword>
<keyword evidence="6" id="KW-0418">Kinase</keyword>
<feature type="domain" description="Histidine kinase/HSP90-like ATPase" evidence="10">
    <location>
        <begin position="330"/>
        <end position="420"/>
    </location>
</feature>
<name>A0ABU3AX79_9ACTN</name>
<keyword evidence="5" id="KW-0547">Nucleotide-binding</keyword>
<feature type="transmembrane region" description="Helical" evidence="9">
    <location>
        <begin position="141"/>
        <end position="161"/>
    </location>
</feature>
<dbReference type="Pfam" id="PF02518">
    <property type="entry name" value="HATPase_c"/>
    <property type="match status" value="1"/>
</dbReference>
<keyword evidence="8" id="KW-0902">Two-component regulatory system</keyword>
<dbReference type="PANTHER" id="PTHR24421:SF10">
    <property type="entry name" value="NITRATE_NITRITE SENSOR PROTEIN NARQ"/>
    <property type="match status" value="1"/>
</dbReference>
<keyword evidence="4" id="KW-0808">Transferase</keyword>
<evidence type="ECO:0000313" key="11">
    <source>
        <dbReference type="EMBL" id="MDT0614802.1"/>
    </source>
</evidence>
<keyword evidence="9" id="KW-0812">Transmembrane</keyword>
<dbReference type="RefSeq" id="WP_311580496.1">
    <property type="nucleotide sequence ID" value="NZ_JAVRFH010000046.1"/>
</dbReference>
<dbReference type="Gene3D" id="1.20.5.1930">
    <property type="match status" value="1"/>
</dbReference>
<dbReference type="SUPFAM" id="SSF55874">
    <property type="entry name" value="ATPase domain of HSP90 chaperone/DNA topoisomerase II/histidine kinase"/>
    <property type="match status" value="1"/>
</dbReference>
<dbReference type="Pfam" id="PF07730">
    <property type="entry name" value="HisKA_3"/>
    <property type="match status" value="1"/>
</dbReference>
<sequence>MSIETKSATRTTRTRGVALSAVRGLALTFISLPGAVLGFCLTAVSIALVPIGVGIVTTPYVLTGVRAFADWRRLLAAEWCGVRIPRAYRPLPKDANPWARTFGMLGDPATWRDFLWLPVDMTAGFVTALLAFALPLYALEGFVIAAGLWRAVAGGYWYGFIKVTDQTSALYAAGLGAVVLLAAVWLSPRLLHAHFRLTGALLGSDQGELAERVRVLTETRRDAVDTSAAELRRIERDLHDGAQARLVAMGMDLGTIEALLEKDPAKARELLAQARRSSADALTELRELVRGIHPPVLAERGLGDAVRALALRLPVTVEVDVDLPGRAEAPVESAAYFAVSEILTNAVKHSGADRIWVDVHHAEGRLRVSVTDNGSGGAVIGAGSGLAGVERRLGTFDGVLAVSSPAGGPTMVTMEIPCALS</sequence>
<evidence type="ECO:0000256" key="4">
    <source>
        <dbReference type="ARBA" id="ARBA00022679"/>
    </source>
</evidence>
<proteinExistence type="predicted"/>
<evidence type="ECO:0000313" key="12">
    <source>
        <dbReference type="Proteomes" id="UP001180724"/>
    </source>
</evidence>
<keyword evidence="9" id="KW-0472">Membrane</keyword>
<dbReference type="EMBL" id="JAVRFH010000046">
    <property type="protein sequence ID" value="MDT0614802.1"/>
    <property type="molecule type" value="Genomic_DNA"/>
</dbReference>
<dbReference type="InterPro" id="IPR036890">
    <property type="entry name" value="HATPase_C_sf"/>
</dbReference>
<keyword evidence="12" id="KW-1185">Reference proteome</keyword>
<dbReference type="Proteomes" id="UP001180724">
    <property type="component" value="Unassembled WGS sequence"/>
</dbReference>
<dbReference type="EC" id="2.7.13.3" evidence="2"/>
<keyword evidence="3" id="KW-0597">Phosphoprotein</keyword>
<evidence type="ECO:0000259" key="10">
    <source>
        <dbReference type="SMART" id="SM00387"/>
    </source>
</evidence>
<dbReference type="InterPro" id="IPR011712">
    <property type="entry name" value="Sig_transdc_His_kin_sub3_dim/P"/>
</dbReference>
<evidence type="ECO:0000256" key="6">
    <source>
        <dbReference type="ARBA" id="ARBA00022777"/>
    </source>
</evidence>
<dbReference type="InterPro" id="IPR025828">
    <property type="entry name" value="Put_sensor_dom"/>
</dbReference>
<reference evidence="11" key="1">
    <citation type="submission" date="2024-05" db="EMBL/GenBank/DDBJ databases">
        <title>30 novel species of actinomycetes from the DSMZ collection.</title>
        <authorList>
            <person name="Nouioui I."/>
        </authorList>
    </citation>
    <scope>NUCLEOTIDE SEQUENCE</scope>
    <source>
        <strain evidence="11">DSM 40712</strain>
    </source>
</reference>
<dbReference type="Gene3D" id="3.30.565.10">
    <property type="entry name" value="Histidine kinase-like ATPase, C-terminal domain"/>
    <property type="match status" value="1"/>
</dbReference>
<organism evidence="11 12">
    <name type="scientific">Streptomyces lancefieldiae</name>
    <dbReference type="NCBI Taxonomy" id="3075520"/>
    <lineage>
        <taxon>Bacteria</taxon>
        <taxon>Bacillati</taxon>
        <taxon>Actinomycetota</taxon>
        <taxon>Actinomycetes</taxon>
        <taxon>Kitasatosporales</taxon>
        <taxon>Streptomycetaceae</taxon>
        <taxon>Streptomyces</taxon>
    </lineage>
</organism>
<evidence type="ECO:0000256" key="9">
    <source>
        <dbReference type="SAM" id="Phobius"/>
    </source>
</evidence>
<feature type="transmembrane region" description="Helical" evidence="9">
    <location>
        <begin position="167"/>
        <end position="186"/>
    </location>
</feature>
<evidence type="ECO:0000256" key="1">
    <source>
        <dbReference type="ARBA" id="ARBA00000085"/>
    </source>
</evidence>
<protein>
    <recommendedName>
        <fullName evidence="2">histidine kinase</fullName>
        <ecNumber evidence="2">2.7.13.3</ecNumber>
    </recommendedName>
</protein>
<evidence type="ECO:0000256" key="8">
    <source>
        <dbReference type="ARBA" id="ARBA00023012"/>
    </source>
</evidence>